<keyword evidence="4" id="KW-1185">Reference proteome</keyword>
<feature type="region of interest" description="Disordered" evidence="2">
    <location>
        <begin position="84"/>
        <end position="157"/>
    </location>
</feature>
<evidence type="ECO:0000313" key="4">
    <source>
        <dbReference type="Proteomes" id="UP001234989"/>
    </source>
</evidence>
<name>A0AAF0ZGC6_SOLVR</name>
<evidence type="ECO:0000313" key="3">
    <source>
        <dbReference type="EMBL" id="WMV38148.1"/>
    </source>
</evidence>
<accession>A0AAF0ZGC6</accession>
<feature type="compositionally biased region" description="Low complexity" evidence="2">
    <location>
        <begin position="59"/>
        <end position="71"/>
    </location>
</feature>
<organism evidence="3 4">
    <name type="scientific">Solanum verrucosum</name>
    <dbReference type="NCBI Taxonomy" id="315347"/>
    <lineage>
        <taxon>Eukaryota</taxon>
        <taxon>Viridiplantae</taxon>
        <taxon>Streptophyta</taxon>
        <taxon>Embryophyta</taxon>
        <taxon>Tracheophyta</taxon>
        <taxon>Spermatophyta</taxon>
        <taxon>Magnoliopsida</taxon>
        <taxon>eudicotyledons</taxon>
        <taxon>Gunneridae</taxon>
        <taxon>Pentapetalae</taxon>
        <taxon>asterids</taxon>
        <taxon>lamiids</taxon>
        <taxon>Solanales</taxon>
        <taxon>Solanaceae</taxon>
        <taxon>Solanoideae</taxon>
        <taxon>Solaneae</taxon>
        <taxon>Solanum</taxon>
    </lineage>
</organism>
<proteinExistence type="predicted"/>
<reference evidence="3" key="1">
    <citation type="submission" date="2023-08" db="EMBL/GenBank/DDBJ databases">
        <title>A de novo genome assembly of Solanum verrucosum Schlechtendal, a Mexican diploid species geographically isolated from the other diploid A-genome species in potato relatives.</title>
        <authorList>
            <person name="Hosaka K."/>
        </authorList>
    </citation>
    <scope>NUCLEOTIDE SEQUENCE</scope>
    <source>
        <tissue evidence="3">Young leaves</tissue>
    </source>
</reference>
<protein>
    <submittedName>
        <fullName evidence="3">Uncharacterized protein</fullName>
    </submittedName>
</protein>
<sequence length="404" mass="45058">MESSSKSLESSGNTSLAIVNVASPPNIILVTEEGISHIGSLNGSWSRSSVEEATKRTRISTSPSPSVPNIVISDDDLVVSKVRRGKHIASKPSCSKPKTSTKAKPKPSPKPASKFKSTKHSTSKSKKHQVASPVPSDSSLSDSDVEYLPQTNPSVSPSQLDRIIHLCKQYVRSGRVVIGFGGHQMVVLLTKLEVQGWSSLFGKKGRWGHYVKLEWSPLPNHTSALSIYRKISSNPNMTHHYGIDKNEMSPLHQLYFDVVYKIILQRKQHRMKANFLDLTLMELLDTEVPIDQPTLIIKHMRKVLYQDENGHALPYGFWMAPIFEAFDVPVQVNPDNPLQRLKNQLASKEDQLLAMENAHQMEKASLEARIVELQNELAQERVVNIAIVQHLIQLLHDPKPTSAS</sequence>
<gene>
    <name evidence="3" type="ORF">MTR67_031533</name>
</gene>
<dbReference type="Proteomes" id="UP001234989">
    <property type="component" value="Chromosome 7"/>
</dbReference>
<evidence type="ECO:0000256" key="2">
    <source>
        <dbReference type="SAM" id="MobiDB-lite"/>
    </source>
</evidence>
<feature type="compositionally biased region" description="Low complexity" evidence="2">
    <location>
        <begin position="132"/>
        <end position="142"/>
    </location>
</feature>
<feature type="region of interest" description="Disordered" evidence="2">
    <location>
        <begin position="39"/>
        <end position="71"/>
    </location>
</feature>
<evidence type="ECO:0000256" key="1">
    <source>
        <dbReference type="SAM" id="Coils"/>
    </source>
</evidence>
<feature type="compositionally biased region" description="Basic residues" evidence="2">
    <location>
        <begin position="116"/>
        <end position="129"/>
    </location>
</feature>
<feature type="compositionally biased region" description="Polar residues" evidence="2">
    <location>
        <begin position="39"/>
        <end position="48"/>
    </location>
</feature>
<dbReference type="EMBL" id="CP133618">
    <property type="protein sequence ID" value="WMV38148.1"/>
    <property type="molecule type" value="Genomic_DNA"/>
</dbReference>
<feature type="coiled-coil region" evidence="1">
    <location>
        <begin position="338"/>
        <end position="383"/>
    </location>
</feature>
<dbReference type="AlphaFoldDB" id="A0AAF0ZGC6"/>
<keyword evidence="1" id="KW-0175">Coiled coil</keyword>